<evidence type="ECO:0000256" key="1">
    <source>
        <dbReference type="ARBA" id="ARBA00010838"/>
    </source>
</evidence>
<gene>
    <name evidence="7" type="ORF">FC92_GL001908</name>
</gene>
<dbReference type="GO" id="GO:0016052">
    <property type="term" value="P:carbohydrate catabolic process"/>
    <property type="evidence" value="ECO:0007669"/>
    <property type="project" value="TreeGrafter"/>
</dbReference>
<keyword evidence="3 6" id="KW-0326">Glycosidase</keyword>
<dbReference type="InterPro" id="IPR033132">
    <property type="entry name" value="GH_1_N_CS"/>
</dbReference>
<evidence type="ECO:0000313" key="7">
    <source>
        <dbReference type="EMBL" id="KRL07518.1"/>
    </source>
</evidence>
<dbReference type="Proteomes" id="UP000051448">
    <property type="component" value="Unassembled WGS sequence"/>
</dbReference>
<comment type="caution">
    <text evidence="7">The sequence shown here is derived from an EMBL/GenBank/DDBJ whole genome shotgun (WGS) entry which is preliminary data.</text>
</comment>
<dbReference type="PROSITE" id="PS00572">
    <property type="entry name" value="GLYCOSYL_HYDROL_F1_1"/>
    <property type="match status" value="1"/>
</dbReference>
<dbReference type="PANTHER" id="PTHR10353:SF122">
    <property type="entry name" value="6-PHOSPHO-BETA-GLUCOSIDASE ASCB-RELATED"/>
    <property type="match status" value="1"/>
</dbReference>
<dbReference type="OrthoDB" id="1688691at2"/>
<dbReference type="AlphaFoldDB" id="A0A0R1MHN5"/>
<evidence type="ECO:0000313" key="8">
    <source>
        <dbReference type="Proteomes" id="UP000051448"/>
    </source>
</evidence>
<dbReference type="EMBL" id="AZDX01000006">
    <property type="protein sequence ID" value="KRL07518.1"/>
    <property type="molecule type" value="Genomic_DNA"/>
</dbReference>
<evidence type="ECO:0000256" key="3">
    <source>
        <dbReference type="ARBA" id="ARBA00023295"/>
    </source>
</evidence>
<keyword evidence="8" id="KW-1185">Reference proteome</keyword>
<evidence type="ECO:0000256" key="4">
    <source>
        <dbReference type="PROSITE-ProRule" id="PRU10055"/>
    </source>
</evidence>
<dbReference type="PATRIC" id="fig|1423759.3.peg.1992"/>
<organism evidence="7 8">
    <name type="scientific">Liquorilactobacillus hordei DSM 19519</name>
    <dbReference type="NCBI Taxonomy" id="1423759"/>
    <lineage>
        <taxon>Bacteria</taxon>
        <taxon>Bacillati</taxon>
        <taxon>Bacillota</taxon>
        <taxon>Bacilli</taxon>
        <taxon>Lactobacillales</taxon>
        <taxon>Lactobacillaceae</taxon>
        <taxon>Liquorilactobacillus</taxon>
    </lineage>
</organism>
<protein>
    <submittedName>
        <fullName evidence="7">6-phospho-beta-glucosidase</fullName>
    </submittedName>
</protein>
<dbReference type="Gene3D" id="3.20.20.80">
    <property type="entry name" value="Glycosidases"/>
    <property type="match status" value="1"/>
</dbReference>
<reference evidence="7 8" key="1">
    <citation type="journal article" date="2015" name="Genome Announc.">
        <title>Expanding the biotechnology potential of lactobacilli through comparative genomics of 213 strains and associated genera.</title>
        <authorList>
            <person name="Sun Z."/>
            <person name="Harris H.M."/>
            <person name="McCann A."/>
            <person name="Guo C."/>
            <person name="Argimon S."/>
            <person name="Zhang W."/>
            <person name="Yang X."/>
            <person name="Jeffery I.B."/>
            <person name="Cooney J.C."/>
            <person name="Kagawa T.F."/>
            <person name="Liu W."/>
            <person name="Song Y."/>
            <person name="Salvetti E."/>
            <person name="Wrobel A."/>
            <person name="Rasinkangas P."/>
            <person name="Parkhill J."/>
            <person name="Rea M.C."/>
            <person name="O'Sullivan O."/>
            <person name="Ritari J."/>
            <person name="Douillard F.P."/>
            <person name="Paul Ross R."/>
            <person name="Yang R."/>
            <person name="Briner A.E."/>
            <person name="Felis G.E."/>
            <person name="de Vos W.M."/>
            <person name="Barrangou R."/>
            <person name="Klaenhammer T.R."/>
            <person name="Caufield P.W."/>
            <person name="Cui Y."/>
            <person name="Zhang H."/>
            <person name="O'Toole P.W."/>
        </authorList>
    </citation>
    <scope>NUCLEOTIDE SEQUENCE [LARGE SCALE GENOMIC DNA]</scope>
    <source>
        <strain evidence="7 8">DSM 19519</strain>
    </source>
</reference>
<evidence type="ECO:0000256" key="2">
    <source>
        <dbReference type="ARBA" id="ARBA00022801"/>
    </source>
</evidence>
<dbReference type="GeneID" id="98310791"/>
<dbReference type="Pfam" id="PF00232">
    <property type="entry name" value="Glyco_hydro_1"/>
    <property type="match status" value="1"/>
</dbReference>
<dbReference type="RefSeq" id="WP_057869151.1">
    <property type="nucleotide sequence ID" value="NZ_AZDX01000006.1"/>
</dbReference>
<dbReference type="STRING" id="1423759.FC92_GL001908"/>
<dbReference type="InterPro" id="IPR017853">
    <property type="entry name" value="GH"/>
</dbReference>
<dbReference type="NCBIfam" id="NF007158">
    <property type="entry name" value="PRK09593.1"/>
    <property type="match status" value="1"/>
</dbReference>
<evidence type="ECO:0000256" key="5">
    <source>
        <dbReference type="RuleBase" id="RU003690"/>
    </source>
</evidence>
<dbReference type="SUPFAM" id="SSF51445">
    <property type="entry name" value="(Trans)glycosidases"/>
    <property type="match status" value="1"/>
</dbReference>
<proteinExistence type="inferred from homology"/>
<evidence type="ECO:0000256" key="6">
    <source>
        <dbReference type="RuleBase" id="RU004468"/>
    </source>
</evidence>
<dbReference type="PRINTS" id="PR00131">
    <property type="entry name" value="GLHYDRLASE1"/>
</dbReference>
<dbReference type="GO" id="GO:0008422">
    <property type="term" value="F:beta-glucosidase activity"/>
    <property type="evidence" value="ECO:0007669"/>
    <property type="project" value="TreeGrafter"/>
</dbReference>
<dbReference type="GO" id="GO:0005829">
    <property type="term" value="C:cytosol"/>
    <property type="evidence" value="ECO:0007669"/>
    <property type="project" value="TreeGrafter"/>
</dbReference>
<dbReference type="FunFam" id="3.20.20.80:FF:000004">
    <property type="entry name" value="Beta-glucosidase 6-phospho-beta-glucosidase"/>
    <property type="match status" value="1"/>
</dbReference>
<sequence length="484" mass="55151">MFDIKEKFPDGFLWGGATAANQLEGAWDKDGKGPSIADALPGGKERFAIAGSQEFDWQLEDEKYTYPNHKGIDHYYRFKEDIKLFGEMGFKCYRFSIAWSRIFPQGDEETPNEAGLKFYDHLIDECLKYGIEPVITISHYELPLNLAQTYGGWKNRELIKFYERFARVVLERYHSKVTYWMIFNEINSAFHFPVMSQGLVPSNGANDFTNVVQAWHNQFVASALAVKIGHELDEQLQIGCMILYATSYAYDANPVNQYANLKQMQDFNFFCADVQVRGKYSQSTARMLKEHNVDPANLKITAEDLELLAQNTVDYIGFSYYMSMVTDVTREGSDEGVSGNLIGGVANPFLKSSDWGWQIDPKGLQIALNELYDRYQKPLFIVENGLGAKDVVAEDGAIHDDYRIDYLKQHIEAMQGAIRDGVEIMGYTPWGCIDLVSASTGEMSKRYGFIYVDLDDEGNGTLDRSRKDSFYWYKKVIESNGKSL</sequence>
<feature type="active site" description="Nucleophile" evidence="4">
    <location>
        <position position="383"/>
    </location>
</feature>
<name>A0A0R1MHN5_9LACO</name>
<dbReference type="PROSITE" id="PS00653">
    <property type="entry name" value="GLYCOSYL_HYDROL_F1_2"/>
    <property type="match status" value="1"/>
</dbReference>
<dbReference type="PANTHER" id="PTHR10353">
    <property type="entry name" value="GLYCOSYL HYDROLASE"/>
    <property type="match status" value="1"/>
</dbReference>
<keyword evidence="2 6" id="KW-0378">Hydrolase</keyword>
<dbReference type="InterPro" id="IPR001360">
    <property type="entry name" value="Glyco_hydro_1"/>
</dbReference>
<comment type="similarity">
    <text evidence="1 5">Belongs to the glycosyl hydrolase 1 family.</text>
</comment>
<dbReference type="InterPro" id="IPR018120">
    <property type="entry name" value="Glyco_hydro_1_AS"/>
</dbReference>
<accession>A0A0R1MHN5</accession>